<evidence type="ECO:0000313" key="1">
    <source>
        <dbReference type="EMBL" id="MPM47752.1"/>
    </source>
</evidence>
<gene>
    <name evidence="1" type="ORF">SDC9_94466</name>
</gene>
<reference evidence="1" key="1">
    <citation type="submission" date="2019-08" db="EMBL/GenBank/DDBJ databases">
        <authorList>
            <person name="Kucharzyk K."/>
            <person name="Murdoch R.W."/>
            <person name="Higgins S."/>
            <person name="Loffler F."/>
        </authorList>
    </citation>
    <scope>NUCLEOTIDE SEQUENCE</scope>
</reference>
<dbReference type="AlphaFoldDB" id="A0A645A3X6"/>
<comment type="caution">
    <text evidence="1">The sequence shown here is derived from an EMBL/GenBank/DDBJ whole genome shotgun (WGS) entry which is preliminary data.</text>
</comment>
<dbReference type="EMBL" id="VSSQ01011802">
    <property type="protein sequence ID" value="MPM47752.1"/>
    <property type="molecule type" value="Genomic_DNA"/>
</dbReference>
<dbReference type="Gene3D" id="6.20.120.50">
    <property type="match status" value="1"/>
</dbReference>
<protein>
    <recommendedName>
        <fullName evidence="2">DUF3006 domain-containing protein</fullName>
    </recommendedName>
</protein>
<dbReference type="InterPro" id="IPR021377">
    <property type="entry name" value="DUF3006"/>
</dbReference>
<evidence type="ECO:0008006" key="2">
    <source>
        <dbReference type="Google" id="ProtNLM"/>
    </source>
</evidence>
<name>A0A645A3X6_9ZZZZ</name>
<dbReference type="Pfam" id="PF11213">
    <property type="entry name" value="DUF3006"/>
    <property type="match status" value="1"/>
</dbReference>
<organism evidence="1">
    <name type="scientific">bioreactor metagenome</name>
    <dbReference type="NCBI Taxonomy" id="1076179"/>
    <lineage>
        <taxon>unclassified sequences</taxon>
        <taxon>metagenomes</taxon>
        <taxon>ecological metagenomes</taxon>
    </lineage>
</organism>
<proteinExistence type="predicted"/>
<sequence length="73" mass="8381">MRAVIDRFEETYAVLLVGPQEVELHIRKEELPPEGKEGSVLLLGFSLDTQGEVQQREKVSSLLNKLKQKQFEK</sequence>
<accession>A0A645A3X6</accession>